<keyword evidence="2" id="KW-1185">Reference proteome</keyword>
<reference evidence="1" key="1">
    <citation type="submission" date="2023-07" db="EMBL/GenBank/DDBJ databases">
        <title>draft genome sequence of fig (Ficus carica).</title>
        <authorList>
            <person name="Takahashi T."/>
            <person name="Nishimura K."/>
        </authorList>
    </citation>
    <scope>NUCLEOTIDE SEQUENCE</scope>
</reference>
<dbReference type="AlphaFoldDB" id="A0AA88DSN5"/>
<sequence length="133" mass="15288">MNLSLSIFLSGSTLSPICFLHYYPLSISLPYLRDDFSLYDTFFPRCFLSPRHHDLSRCNLLSLHDLSHRNIFSSRDFNHHDLLSPFDLNCYDIFHLSNLNVSRSQPPRSPLFGVKSEMAMAFGGLVRSSSSNR</sequence>
<comment type="caution">
    <text evidence="1">The sequence shown here is derived from an EMBL/GenBank/DDBJ whole genome shotgun (WGS) entry which is preliminary data.</text>
</comment>
<evidence type="ECO:0000313" key="1">
    <source>
        <dbReference type="EMBL" id="GMN60729.1"/>
    </source>
</evidence>
<protein>
    <submittedName>
        <fullName evidence="1">Uncharacterized protein</fullName>
    </submittedName>
</protein>
<dbReference type="Proteomes" id="UP001187192">
    <property type="component" value="Unassembled WGS sequence"/>
</dbReference>
<organism evidence="1 2">
    <name type="scientific">Ficus carica</name>
    <name type="common">Common fig</name>
    <dbReference type="NCBI Taxonomy" id="3494"/>
    <lineage>
        <taxon>Eukaryota</taxon>
        <taxon>Viridiplantae</taxon>
        <taxon>Streptophyta</taxon>
        <taxon>Embryophyta</taxon>
        <taxon>Tracheophyta</taxon>
        <taxon>Spermatophyta</taxon>
        <taxon>Magnoliopsida</taxon>
        <taxon>eudicotyledons</taxon>
        <taxon>Gunneridae</taxon>
        <taxon>Pentapetalae</taxon>
        <taxon>rosids</taxon>
        <taxon>fabids</taxon>
        <taxon>Rosales</taxon>
        <taxon>Moraceae</taxon>
        <taxon>Ficeae</taxon>
        <taxon>Ficus</taxon>
    </lineage>
</organism>
<accession>A0AA88DSN5</accession>
<name>A0AA88DSN5_FICCA</name>
<dbReference type="EMBL" id="BTGU01000101">
    <property type="protein sequence ID" value="GMN60729.1"/>
    <property type="molecule type" value="Genomic_DNA"/>
</dbReference>
<evidence type="ECO:0000313" key="2">
    <source>
        <dbReference type="Proteomes" id="UP001187192"/>
    </source>
</evidence>
<proteinExistence type="predicted"/>
<gene>
    <name evidence="1" type="ORF">TIFTF001_029813</name>
</gene>